<reference evidence="1 2" key="1">
    <citation type="journal article" date="2023" name="Nucleic Acids Res.">
        <title>The hologenome of Daphnia magna reveals possible DNA methylation and microbiome-mediated evolution of the host genome.</title>
        <authorList>
            <person name="Chaturvedi A."/>
            <person name="Li X."/>
            <person name="Dhandapani V."/>
            <person name="Marshall H."/>
            <person name="Kissane S."/>
            <person name="Cuenca-Cambronero M."/>
            <person name="Asole G."/>
            <person name="Calvet F."/>
            <person name="Ruiz-Romero M."/>
            <person name="Marangio P."/>
            <person name="Guigo R."/>
            <person name="Rago D."/>
            <person name="Mirbahai L."/>
            <person name="Eastwood N."/>
            <person name="Colbourne J.K."/>
            <person name="Zhou J."/>
            <person name="Mallon E."/>
            <person name="Orsini L."/>
        </authorList>
    </citation>
    <scope>NUCLEOTIDE SEQUENCE [LARGE SCALE GENOMIC DNA]</scope>
    <source>
        <strain evidence="1">LRV0_1</strain>
    </source>
</reference>
<keyword evidence="2" id="KW-1185">Reference proteome</keyword>
<evidence type="ECO:0000313" key="2">
    <source>
        <dbReference type="Proteomes" id="UP001234178"/>
    </source>
</evidence>
<organism evidence="1 2">
    <name type="scientific">Daphnia magna</name>
    <dbReference type="NCBI Taxonomy" id="35525"/>
    <lineage>
        <taxon>Eukaryota</taxon>
        <taxon>Metazoa</taxon>
        <taxon>Ecdysozoa</taxon>
        <taxon>Arthropoda</taxon>
        <taxon>Crustacea</taxon>
        <taxon>Branchiopoda</taxon>
        <taxon>Diplostraca</taxon>
        <taxon>Cladocera</taxon>
        <taxon>Anomopoda</taxon>
        <taxon>Daphniidae</taxon>
        <taxon>Daphnia</taxon>
    </lineage>
</organism>
<proteinExistence type="predicted"/>
<gene>
    <name evidence="1" type="ORF">OUZ56_018608</name>
</gene>
<comment type="caution">
    <text evidence="1">The sequence shown here is derived from an EMBL/GenBank/DDBJ whole genome shotgun (WGS) entry which is preliminary data.</text>
</comment>
<evidence type="ECO:0000313" key="1">
    <source>
        <dbReference type="EMBL" id="KAK4009496.1"/>
    </source>
</evidence>
<sequence>MEERMFEYYSVVLDLRCRVDPNIVKAVKLGHLWRGIKSTKLEKLRSLKLGTCDEFFQEGKLYQERTSRAGQGMIVLRKEDPEPHSTVGQGASVSAGGGTRRYYYSSIPTGGGYSTRVLHTIVTLCGIDKMKLEHILTTGKKIF</sequence>
<name>A0ABQ9Z9B2_9CRUS</name>
<dbReference type="EMBL" id="JAOYFB010000003">
    <property type="protein sequence ID" value="KAK4009496.1"/>
    <property type="molecule type" value="Genomic_DNA"/>
</dbReference>
<accession>A0ABQ9Z9B2</accession>
<protein>
    <submittedName>
        <fullName evidence="1">Uncharacterized protein</fullName>
    </submittedName>
</protein>
<dbReference type="Proteomes" id="UP001234178">
    <property type="component" value="Unassembled WGS sequence"/>
</dbReference>